<keyword evidence="1" id="KW-0732">Signal</keyword>
<organism evidence="2 3">
    <name type="scientific">Tunturiibacter gelidiferens</name>
    <dbReference type="NCBI Taxonomy" id="3069689"/>
    <lineage>
        <taxon>Bacteria</taxon>
        <taxon>Pseudomonadati</taxon>
        <taxon>Acidobacteriota</taxon>
        <taxon>Terriglobia</taxon>
        <taxon>Terriglobales</taxon>
        <taxon>Acidobacteriaceae</taxon>
        <taxon>Tunturiibacter</taxon>
    </lineage>
</organism>
<dbReference type="AlphaFoldDB" id="A0A9X0QC45"/>
<dbReference type="InterPro" id="IPR015943">
    <property type="entry name" value="WD40/YVTN_repeat-like_dom_sf"/>
</dbReference>
<protein>
    <submittedName>
        <fullName evidence="2">Photosystem II stability/assembly factor-like uncharacterized protein</fullName>
    </submittedName>
</protein>
<name>A0A9X0QC45_9BACT</name>
<sequence>MSKRSLPLILLIAAAVPGGYAQDAWKGHQPTLTPQHSGTTQLLIAVSPVNSRVVWAAGTGGTYVVTTNGGATWRSGVVPGAESLQFRDVQGVSDRVAYLMSIGDNTGDFRIYKTEDAGAHWTIQFTNKTTNAFYDCFAFWSPDRGIAHSDSVNGVFPDIRTDNGTTWHSIAPRMPPALSGEASFSSSGTCITTQGLQNAWIATGGSSIARILATRDGGYTWNAYDTPLVSNPNAGGLSVAFRDPWHGIVGGGDLTNDNATQAATSNDGGQRWTLTTKPPIPGAIFCLAYVRGVERFDDWWHRDDFGRQHDRSVVITTETQPDFSSGAAAWSPDEGQTWYKLPNVSGYWGVAFASPEAGWFVGNNGQILKISF</sequence>
<feature type="signal peptide" evidence="1">
    <location>
        <begin position="1"/>
        <end position="21"/>
    </location>
</feature>
<accession>A0A9X0QC45</accession>
<dbReference type="Proteomes" id="UP000535182">
    <property type="component" value="Unassembled WGS sequence"/>
</dbReference>
<feature type="chain" id="PRO_5040748641" evidence="1">
    <location>
        <begin position="22"/>
        <end position="372"/>
    </location>
</feature>
<comment type="caution">
    <text evidence="2">The sequence shown here is derived from an EMBL/GenBank/DDBJ whole genome shotgun (WGS) entry which is preliminary data.</text>
</comment>
<evidence type="ECO:0000313" key="3">
    <source>
        <dbReference type="Proteomes" id="UP000535182"/>
    </source>
</evidence>
<gene>
    <name evidence="2" type="ORF">HDF14_001134</name>
</gene>
<dbReference type="EMBL" id="JACHEB010000002">
    <property type="protein sequence ID" value="MBB5327529.1"/>
    <property type="molecule type" value="Genomic_DNA"/>
</dbReference>
<evidence type="ECO:0000313" key="2">
    <source>
        <dbReference type="EMBL" id="MBB5327529.1"/>
    </source>
</evidence>
<dbReference type="Gene3D" id="2.130.10.10">
    <property type="entry name" value="YVTN repeat-like/Quinoprotein amine dehydrogenase"/>
    <property type="match status" value="2"/>
</dbReference>
<dbReference type="SUPFAM" id="SSF110296">
    <property type="entry name" value="Oligoxyloglucan reducing end-specific cellobiohydrolase"/>
    <property type="match status" value="1"/>
</dbReference>
<proteinExistence type="predicted"/>
<keyword evidence="3" id="KW-1185">Reference proteome</keyword>
<reference evidence="2 3" key="1">
    <citation type="submission" date="2020-08" db="EMBL/GenBank/DDBJ databases">
        <title>Genomic Encyclopedia of Type Strains, Phase IV (KMG-V): Genome sequencing to study the core and pangenomes of soil and plant-associated prokaryotes.</title>
        <authorList>
            <person name="Whitman W."/>
        </authorList>
    </citation>
    <scope>NUCLEOTIDE SEQUENCE [LARGE SCALE GENOMIC DNA]</scope>
    <source>
        <strain evidence="2 3">X5P2</strain>
    </source>
</reference>
<dbReference type="PANTHER" id="PTHR47199">
    <property type="entry name" value="PHOTOSYSTEM II STABILITY/ASSEMBLY FACTOR HCF136, CHLOROPLASTIC"/>
    <property type="match status" value="1"/>
</dbReference>
<dbReference type="PANTHER" id="PTHR47199:SF2">
    <property type="entry name" value="PHOTOSYSTEM II STABILITY_ASSEMBLY FACTOR HCF136, CHLOROPLASTIC"/>
    <property type="match status" value="1"/>
</dbReference>
<dbReference type="RefSeq" id="WP_183974279.1">
    <property type="nucleotide sequence ID" value="NZ_JACHEB010000002.1"/>
</dbReference>
<evidence type="ECO:0000256" key="1">
    <source>
        <dbReference type="SAM" id="SignalP"/>
    </source>
</evidence>